<dbReference type="AlphaFoldDB" id="A0A0D2IXS8"/>
<dbReference type="GeneID" id="25732887"/>
<sequence length="226" mass="23011">MSSSQRKCGDDAGDSSAGDAPALGSPAAPATVVAGATSPLPAAQHPGNLALGIEPIHADQLVVIGNSELPGLKAEQSLAAPIARVTPQAVPPDQPKQEQQQQQGELPPGQSSQPPPQQQQQQQQQEQEQGQRQQQPLAPSPAVQQHPQQHHASGQQQQLQCDPVPPQATPYFTLSRAVAKRGRGRGGGGCVGPRLSLAAEFESGLAAMTSAAGQPGVAAPAAAGPP</sequence>
<feature type="non-terminal residue" evidence="2">
    <location>
        <position position="226"/>
    </location>
</feature>
<feature type="compositionally biased region" description="Low complexity" evidence="1">
    <location>
        <begin position="97"/>
        <end position="160"/>
    </location>
</feature>
<keyword evidence="3" id="KW-1185">Reference proteome</keyword>
<feature type="region of interest" description="Disordered" evidence="1">
    <location>
        <begin position="83"/>
        <end position="175"/>
    </location>
</feature>
<proteinExistence type="predicted"/>
<gene>
    <name evidence="2" type="ORF">MNEG_15245</name>
</gene>
<evidence type="ECO:0000313" key="2">
    <source>
        <dbReference type="EMBL" id="KIY92717.1"/>
    </source>
</evidence>
<reference evidence="2 3" key="1">
    <citation type="journal article" date="2013" name="BMC Genomics">
        <title>Reconstruction of the lipid metabolism for the microalga Monoraphidium neglectum from its genome sequence reveals characteristics suitable for biofuel production.</title>
        <authorList>
            <person name="Bogen C."/>
            <person name="Al-Dilaimi A."/>
            <person name="Albersmeier A."/>
            <person name="Wichmann J."/>
            <person name="Grundmann M."/>
            <person name="Rupp O."/>
            <person name="Lauersen K.J."/>
            <person name="Blifernez-Klassen O."/>
            <person name="Kalinowski J."/>
            <person name="Goesmann A."/>
            <person name="Mussgnug J.H."/>
            <person name="Kruse O."/>
        </authorList>
    </citation>
    <scope>NUCLEOTIDE SEQUENCE [LARGE SCALE GENOMIC DNA]</scope>
    <source>
        <strain evidence="2 3">SAG 48.87</strain>
    </source>
</reference>
<organism evidence="2 3">
    <name type="scientific">Monoraphidium neglectum</name>
    <dbReference type="NCBI Taxonomy" id="145388"/>
    <lineage>
        <taxon>Eukaryota</taxon>
        <taxon>Viridiplantae</taxon>
        <taxon>Chlorophyta</taxon>
        <taxon>core chlorophytes</taxon>
        <taxon>Chlorophyceae</taxon>
        <taxon>CS clade</taxon>
        <taxon>Sphaeropleales</taxon>
        <taxon>Selenastraceae</taxon>
        <taxon>Monoraphidium</taxon>
    </lineage>
</organism>
<protein>
    <submittedName>
        <fullName evidence="2">Uncharacterized protein</fullName>
    </submittedName>
</protein>
<accession>A0A0D2IXS8</accession>
<dbReference type="KEGG" id="mng:MNEG_15245"/>
<dbReference type="RefSeq" id="XP_013891737.1">
    <property type="nucleotide sequence ID" value="XM_014036283.1"/>
</dbReference>
<dbReference type="EMBL" id="KK105374">
    <property type="protein sequence ID" value="KIY92717.1"/>
    <property type="molecule type" value="Genomic_DNA"/>
</dbReference>
<name>A0A0D2IXS8_9CHLO</name>
<evidence type="ECO:0000313" key="3">
    <source>
        <dbReference type="Proteomes" id="UP000054498"/>
    </source>
</evidence>
<feature type="region of interest" description="Disordered" evidence="1">
    <location>
        <begin position="1"/>
        <end position="30"/>
    </location>
</feature>
<feature type="compositionally biased region" description="Low complexity" evidence="1">
    <location>
        <begin position="14"/>
        <end position="30"/>
    </location>
</feature>
<dbReference type="Proteomes" id="UP000054498">
    <property type="component" value="Unassembled WGS sequence"/>
</dbReference>
<evidence type="ECO:0000256" key="1">
    <source>
        <dbReference type="SAM" id="MobiDB-lite"/>
    </source>
</evidence>